<dbReference type="InterPro" id="IPR013766">
    <property type="entry name" value="Thioredoxin_domain"/>
</dbReference>
<feature type="domain" description="Thioredoxin" evidence="8">
    <location>
        <begin position="49"/>
        <end position="192"/>
    </location>
</feature>
<keyword evidence="10" id="KW-1185">Reference proteome</keyword>
<dbReference type="InterPro" id="IPR050553">
    <property type="entry name" value="Thioredoxin_ResA/DsbE_sf"/>
</dbReference>
<dbReference type="InterPro" id="IPR017937">
    <property type="entry name" value="Thioredoxin_CS"/>
</dbReference>
<dbReference type="PROSITE" id="PS00194">
    <property type="entry name" value="THIOREDOXIN_1"/>
    <property type="match status" value="1"/>
</dbReference>
<dbReference type="Proteomes" id="UP000602395">
    <property type="component" value="Unassembled WGS sequence"/>
</dbReference>
<feature type="signal peptide" evidence="7">
    <location>
        <begin position="1"/>
        <end position="23"/>
    </location>
</feature>
<gene>
    <name evidence="9" type="ORF">IDF66_05680</name>
</gene>
<keyword evidence="2" id="KW-0201">Cytochrome c-type biogenesis</keyword>
<keyword evidence="3" id="KW-0812">Transmembrane</keyword>
<dbReference type="PROSITE" id="PS51257">
    <property type="entry name" value="PROKAR_LIPOPROTEIN"/>
    <property type="match status" value="1"/>
</dbReference>
<evidence type="ECO:0000256" key="4">
    <source>
        <dbReference type="ARBA" id="ARBA00023157"/>
    </source>
</evidence>
<keyword evidence="5" id="KW-0676">Redox-active center</keyword>
<protein>
    <submittedName>
        <fullName evidence="9">TlpA family protein disulfide reductase</fullName>
    </submittedName>
</protein>
<feature type="region of interest" description="Disordered" evidence="6">
    <location>
        <begin position="192"/>
        <end position="219"/>
    </location>
</feature>
<accession>A0ABR7W950</accession>
<feature type="chain" id="PRO_5047366337" evidence="7">
    <location>
        <begin position="24"/>
        <end position="219"/>
    </location>
</feature>
<evidence type="ECO:0000256" key="7">
    <source>
        <dbReference type="SAM" id="SignalP"/>
    </source>
</evidence>
<comment type="caution">
    <text evidence="9">The sequence shown here is derived from an EMBL/GenBank/DDBJ whole genome shotgun (WGS) entry which is preliminary data.</text>
</comment>
<evidence type="ECO:0000256" key="1">
    <source>
        <dbReference type="ARBA" id="ARBA00004196"/>
    </source>
</evidence>
<organism evidence="9 10">
    <name type="scientific">Gordonia hankookensis</name>
    <dbReference type="NCBI Taxonomy" id="589403"/>
    <lineage>
        <taxon>Bacteria</taxon>
        <taxon>Bacillati</taxon>
        <taxon>Actinomycetota</taxon>
        <taxon>Actinomycetes</taxon>
        <taxon>Mycobacteriales</taxon>
        <taxon>Gordoniaceae</taxon>
        <taxon>Gordonia</taxon>
    </lineage>
</organism>
<evidence type="ECO:0000256" key="5">
    <source>
        <dbReference type="ARBA" id="ARBA00023284"/>
    </source>
</evidence>
<evidence type="ECO:0000256" key="6">
    <source>
        <dbReference type="SAM" id="MobiDB-lite"/>
    </source>
</evidence>
<keyword evidence="4" id="KW-1015">Disulfide bond</keyword>
<dbReference type="SUPFAM" id="SSF52833">
    <property type="entry name" value="Thioredoxin-like"/>
    <property type="match status" value="1"/>
</dbReference>
<evidence type="ECO:0000313" key="10">
    <source>
        <dbReference type="Proteomes" id="UP000602395"/>
    </source>
</evidence>
<feature type="compositionally biased region" description="Low complexity" evidence="6">
    <location>
        <begin position="194"/>
        <end position="210"/>
    </location>
</feature>
<dbReference type="PROSITE" id="PS51352">
    <property type="entry name" value="THIOREDOXIN_2"/>
    <property type="match status" value="1"/>
</dbReference>
<dbReference type="InterPro" id="IPR036249">
    <property type="entry name" value="Thioredoxin-like_sf"/>
</dbReference>
<evidence type="ECO:0000256" key="2">
    <source>
        <dbReference type="ARBA" id="ARBA00022748"/>
    </source>
</evidence>
<dbReference type="EMBL" id="JACWMS010000001">
    <property type="protein sequence ID" value="MBD1319066.1"/>
    <property type="molecule type" value="Genomic_DNA"/>
</dbReference>
<dbReference type="RefSeq" id="WP_190265993.1">
    <property type="nucleotide sequence ID" value="NZ_BAABAD010000003.1"/>
</dbReference>
<sequence length="219" mass="23092">MRRFCLLVAVMAALIGVISGCGTGDDAVAQGDTFQFVSPGGQTVITYPPADRKKVADLSGPDLVTDQPLSLSDERFRDKAVVINVWGSWCGPCRGEADDLERVYEQTNGLGVEFLGINLRDDRQSAKDFVADRSVGFPSIYDYDGITLSSLTTPTAVVPTTVVLDRQHRPAAVFLKAVTADELDATVRKVAAESVSTPASAAPGSPAPQSSAPPAPGRP</sequence>
<dbReference type="InterPro" id="IPR013740">
    <property type="entry name" value="Redoxin"/>
</dbReference>
<dbReference type="CDD" id="cd02966">
    <property type="entry name" value="TlpA_like_family"/>
    <property type="match status" value="1"/>
</dbReference>
<comment type="subcellular location">
    <subcellularLocation>
        <location evidence="1">Cell envelope</location>
    </subcellularLocation>
</comment>
<dbReference type="PANTHER" id="PTHR42852">
    <property type="entry name" value="THIOL:DISULFIDE INTERCHANGE PROTEIN DSBE"/>
    <property type="match status" value="1"/>
</dbReference>
<evidence type="ECO:0000256" key="3">
    <source>
        <dbReference type="ARBA" id="ARBA00022968"/>
    </source>
</evidence>
<name>A0ABR7W950_9ACTN</name>
<proteinExistence type="predicted"/>
<keyword evidence="3" id="KW-0735">Signal-anchor</keyword>
<dbReference type="Gene3D" id="3.40.30.10">
    <property type="entry name" value="Glutaredoxin"/>
    <property type="match status" value="1"/>
</dbReference>
<evidence type="ECO:0000313" key="9">
    <source>
        <dbReference type="EMBL" id="MBD1319066.1"/>
    </source>
</evidence>
<evidence type="ECO:0000259" key="8">
    <source>
        <dbReference type="PROSITE" id="PS51352"/>
    </source>
</evidence>
<reference evidence="9 10" key="1">
    <citation type="submission" date="2020-09" db="EMBL/GenBank/DDBJ databases">
        <title>Novel species in genus Gordonia.</title>
        <authorList>
            <person name="Zhang G."/>
        </authorList>
    </citation>
    <scope>NUCLEOTIDE SEQUENCE [LARGE SCALE GENOMIC DNA]</scope>
    <source>
        <strain evidence="9 10">ON-33</strain>
    </source>
</reference>
<dbReference type="Pfam" id="PF08534">
    <property type="entry name" value="Redoxin"/>
    <property type="match status" value="1"/>
</dbReference>
<keyword evidence="7" id="KW-0732">Signal</keyword>
<dbReference type="PANTHER" id="PTHR42852:SF6">
    <property type="entry name" value="THIOL:DISULFIDE INTERCHANGE PROTEIN DSBE"/>
    <property type="match status" value="1"/>
</dbReference>